<comment type="caution">
    <text evidence="1">The sequence shown here is derived from an EMBL/GenBank/DDBJ whole genome shotgun (WGS) entry which is preliminary data.</text>
</comment>
<gene>
    <name evidence="1" type="ORF">DWV06_16830</name>
</gene>
<protein>
    <submittedName>
        <fullName evidence="1">Uncharacterized protein</fullName>
    </submittedName>
</protein>
<accession>A0A371ARI8</accession>
<name>A0A371ARI8_9FIRM</name>
<evidence type="ECO:0000313" key="1">
    <source>
        <dbReference type="EMBL" id="RDU22191.1"/>
    </source>
</evidence>
<sequence>MFFNSTVFKRLVNQAWKGAGLTVGRDQDEIFLEGGFWVIRIKENKIPNKDKAALIEIVGELPAAGEVFKAIKGTGNQYEIPFNHNWNLESHWKLADTEFGITNVIVKQKEIACRVLQNMKKGNCVLINEIFMSLIDLSAMNREEETEPFGPMAVNENGTIMYWKNQICALAVCTRRPNEENYETKFMDVISRIDLETIENI</sequence>
<dbReference type="Proteomes" id="UP000255036">
    <property type="component" value="Unassembled WGS sequence"/>
</dbReference>
<proteinExistence type="predicted"/>
<dbReference type="RefSeq" id="WP_115483372.1">
    <property type="nucleotide sequence ID" value="NZ_QRCT01000050.1"/>
</dbReference>
<reference evidence="1 2" key="1">
    <citation type="submission" date="2018-07" db="EMBL/GenBank/DDBJ databases">
        <title>Anaerosacharophilus polymeroproducens gen. nov. sp. nov., an anaerobic bacterium isolated from salt field.</title>
        <authorList>
            <person name="Kim W."/>
            <person name="Yang S.-H."/>
            <person name="Oh J."/>
            <person name="Lee J.-H."/>
            <person name="Kwon K.K."/>
        </authorList>
    </citation>
    <scope>NUCLEOTIDE SEQUENCE [LARGE SCALE GENOMIC DNA]</scope>
    <source>
        <strain evidence="1 2">MCWD5</strain>
    </source>
</reference>
<organism evidence="1 2">
    <name type="scientific">Anaerosacchariphilus polymeriproducens</name>
    <dbReference type="NCBI Taxonomy" id="1812858"/>
    <lineage>
        <taxon>Bacteria</taxon>
        <taxon>Bacillati</taxon>
        <taxon>Bacillota</taxon>
        <taxon>Clostridia</taxon>
        <taxon>Lachnospirales</taxon>
        <taxon>Lachnospiraceae</taxon>
        <taxon>Anaerosacchariphilus</taxon>
    </lineage>
</organism>
<keyword evidence="2" id="KW-1185">Reference proteome</keyword>
<dbReference type="OrthoDB" id="2063421at2"/>
<dbReference type="AlphaFoldDB" id="A0A371ARI8"/>
<dbReference type="EMBL" id="QRCT01000050">
    <property type="protein sequence ID" value="RDU22191.1"/>
    <property type="molecule type" value="Genomic_DNA"/>
</dbReference>
<evidence type="ECO:0000313" key="2">
    <source>
        <dbReference type="Proteomes" id="UP000255036"/>
    </source>
</evidence>